<evidence type="ECO:0000256" key="1">
    <source>
        <dbReference type="SAM" id="SignalP"/>
    </source>
</evidence>
<dbReference type="Proteomes" id="UP000887569">
    <property type="component" value="Unplaced"/>
</dbReference>
<keyword evidence="3" id="KW-1185">Reference proteome</keyword>
<feature type="domain" description="Lipid-binding serum glycoprotein C-terminal" evidence="2">
    <location>
        <begin position="281"/>
        <end position="491"/>
    </location>
</feature>
<reference evidence="4" key="1">
    <citation type="submission" date="2022-11" db="UniProtKB">
        <authorList>
            <consortium name="WormBaseParasite"/>
        </authorList>
    </citation>
    <scope>IDENTIFICATION</scope>
</reference>
<organism evidence="3 4">
    <name type="scientific">Parascaris univalens</name>
    <name type="common">Nematode worm</name>
    <dbReference type="NCBI Taxonomy" id="6257"/>
    <lineage>
        <taxon>Eukaryota</taxon>
        <taxon>Metazoa</taxon>
        <taxon>Ecdysozoa</taxon>
        <taxon>Nematoda</taxon>
        <taxon>Chromadorea</taxon>
        <taxon>Rhabditida</taxon>
        <taxon>Spirurina</taxon>
        <taxon>Ascaridomorpha</taxon>
        <taxon>Ascaridoidea</taxon>
        <taxon>Ascarididae</taxon>
        <taxon>Parascaris</taxon>
    </lineage>
</organism>
<dbReference type="Gene3D" id="3.15.10.10">
    <property type="entry name" value="Bactericidal permeability-increasing protein, domain 1"/>
    <property type="match status" value="1"/>
</dbReference>
<evidence type="ECO:0000259" key="2">
    <source>
        <dbReference type="SMART" id="SM00329"/>
    </source>
</evidence>
<dbReference type="InterPro" id="IPR017943">
    <property type="entry name" value="Bactericidal_perm-incr_a/b_dom"/>
</dbReference>
<proteinExistence type="predicted"/>
<dbReference type="SUPFAM" id="SSF55394">
    <property type="entry name" value="Bactericidal permeability-increasing protein, BPI"/>
    <property type="match status" value="2"/>
</dbReference>
<protein>
    <submittedName>
        <fullName evidence="4">Lipid-binding serum glycoprotein C-terminal domain-containing protein</fullName>
    </submittedName>
</protein>
<dbReference type="GO" id="GO:0005615">
    <property type="term" value="C:extracellular space"/>
    <property type="evidence" value="ECO:0007669"/>
    <property type="project" value="TreeGrafter"/>
</dbReference>
<dbReference type="Pfam" id="PF02886">
    <property type="entry name" value="LBP_BPI_CETP_C"/>
    <property type="match status" value="1"/>
</dbReference>
<dbReference type="PANTHER" id="PTHR10504:SF133">
    <property type="entry name" value="LIPID-BINDING SERUM GLYCOPROTEIN C-TERMINAL DOMAIN-CONTAINING PROTEIN"/>
    <property type="match status" value="1"/>
</dbReference>
<feature type="chain" id="PRO_5036949665" evidence="1">
    <location>
        <begin position="18"/>
        <end position="517"/>
    </location>
</feature>
<name>A0A915B134_PARUN</name>
<feature type="signal peptide" evidence="1">
    <location>
        <begin position="1"/>
        <end position="17"/>
    </location>
</feature>
<accession>A0A915B134</accession>
<evidence type="ECO:0000313" key="4">
    <source>
        <dbReference type="WBParaSite" id="PgR021_g036_t01"/>
    </source>
</evidence>
<dbReference type="InterPro" id="IPR001124">
    <property type="entry name" value="Lipid-bd_serum_glycop_C"/>
</dbReference>
<dbReference type="WBParaSite" id="PgR021_g036_t01">
    <property type="protein sequence ID" value="PgR021_g036_t01"/>
    <property type="gene ID" value="PgR021_g036"/>
</dbReference>
<dbReference type="AlphaFoldDB" id="A0A915B134"/>
<dbReference type="SMART" id="SM00329">
    <property type="entry name" value="BPI2"/>
    <property type="match status" value="1"/>
</dbReference>
<dbReference type="PANTHER" id="PTHR10504">
    <property type="entry name" value="BACTERICIDAL PERMEABILITY-INCREASING BPI PROTEIN-RELATED"/>
    <property type="match status" value="1"/>
</dbReference>
<keyword evidence="1" id="KW-0732">Signal</keyword>
<evidence type="ECO:0000313" key="3">
    <source>
        <dbReference type="Proteomes" id="UP000887569"/>
    </source>
</evidence>
<dbReference type="Gene3D" id="3.15.20.10">
    <property type="entry name" value="Bactericidal permeability-increasing protein, domain 2"/>
    <property type="match status" value="1"/>
</dbReference>
<dbReference type="InterPro" id="IPR032942">
    <property type="entry name" value="BPI/LBP/Plunc"/>
</dbReference>
<dbReference type="GO" id="GO:0008289">
    <property type="term" value="F:lipid binding"/>
    <property type="evidence" value="ECO:0007669"/>
    <property type="project" value="InterPro"/>
</dbReference>
<sequence>LLWCCIRLLLAVGMVQSQILANGFFSELHTNAGFVTRINQKGLDLLADYLGERVNRFMNHGEIFFNFSGPLSSAVSFGFLPSRITFFDAPAFKSRIISLPGQHLIWMGSHLTTTIESIFKVTSTGVEIFGNSKLNINGATIQMHLTTGINADAHLKTDLVACAVSPGLVTMNFTEADALVLANYLGYVNNFAHERIQEILCSSFEAQLIPVISNRLMNSPMSAALFDQYFLNYGLTEEPRYTDNAVELYHRGNAFGIVRQGRNRLNDFRLPFRSAPLRIPSEPHGMVDFYVSNYTLSSLLFWMDQYRKFDFEISKESVNNSALAGYLKTECNAEDVCAGTLFPALAARFPNGIVHIKTHTATYPHVQIEEDKTLVLIESRVDALVQQSDRSRRFLTASMSVQLTLKKAIFKNYALMAEMRIDKFHIYDVVSLVDGIDATSLEFLVSALNELIIGDDIAKLLQDGIKLPIVFDFIQRSSEVVFEKDRIRISADYCFDENCNDFAENKDEIDYYDNIRS</sequence>